<dbReference type="AlphaFoldDB" id="A0A433QSB0"/>
<organism evidence="1 2">
    <name type="scientific">Jimgerdemannia flammicorona</name>
    <dbReference type="NCBI Taxonomy" id="994334"/>
    <lineage>
        <taxon>Eukaryota</taxon>
        <taxon>Fungi</taxon>
        <taxon>Fungi incertae sedis</taxon>
        <taxon>Mucoromycota</taxon>
        <taxon>Mucoromycotina</taxon>
        <taxon>Endogonomycetes</taxon>
        <taxon>Endogonales</taxon>
        <taxon>Endogonaceae</taxon>
        <taxon>Jimgerdemannia</taxon>
    </lineage>
</organism>
<reference evidence="1 2" key="1">
    <citation type="journal article" date="2018" name="New Phytol.">
        <title>Phylogenomics of Endogonaceae and evolution of mycorrhizas within Mucoromycota.</title>
        <authorList>
            <person name="Chang Y."/>
            <person name="Desiro A."/>
            <person name="Na H."/>
            <person name="Sandor L."/>
            <person name="Lipzen A."/>
            <person name="Clum A."/>
            <person name="Barry K."/>
            <person name="Grigoriev I.V."/>
            <person name="Martin F.M."/>
            <person name="Stajich J.E."/>
            <person name="Smith M.E."/>
            <person name="Bonito G."/>
            <person name="Spatafora J.W."/>
        </authorList>
    </citation>
    <scope>NUCLEOTIDE SEQUENCE [LARGE SCALE GENOMIC DNA]</scope>
    <source>
        <strain evidence="1 2">AD002</strain>
    </source>
</reference>
<dbReference type="InterPro" id="IPR052972">
    <property type="entry name" value="Sacsin_chaperone_reg"/>
</dbReference>
<gene>
    <name evidence="1" type="ORF">BC938DRAFT_474657</name>
</gene>
<proteinExistence type="predicted"/>
<keyword evidence="2" id="KW-1185">Reference proteome</keyword>
<dbReference type="PANTHER" id="PTHR15600">
    <property type="entry name" value="SACSIN"/>
    <property type="match status" value="1"/>
</dbReference>
<evidence type="ECO:0000313" key="2">
    <source>
        <dbReference type="Proteomes" id="UP000274822"/>
    </source>
</evidence>
<dbReference type="GO" id="GO:0030544">
    <property type="term" value="F:Hsp70 protein binding"/>
    <property type="evidence" value="ECO:0007669"/>
    <property type="project" value="TreeGrafter"/>
</dbReference>
<accession>A0A433QSB0</accession>
<name>A0A433QSB0_9FUNG</name>
<dbReference type="EMBL" id="RBNJ01001864">
    <property type="protein sequence ID" value="RUS32670.1"/>
    <property type="molecule type" value="Genomic_DNA"/>
</dbReference>
<sequence length="474" mass="53417">MKSGDVFYTRSNGGQWISYQEAVFEDETLISDGIKEGASKIISDFLIERSINVVQLPRSILKSFPEQERKPQQVTPELVRDNIRHTTKAFVQKMDRLVFIAFFEYLLSDKAFSELRGCTILPLMDKSFGTIRKGPIQFYIANGEAEIALFPNLSSSFVDLRRLSEPIIDALTTEEAAKELNVKRLDNDAFIQLVSKILCSGDHLNYESDGTIINDKWLRDLWHYLDTTESIDMAAFENTPILPTVGPNGVLVSLNQNLPLLYQDDNRSNINAILTMVGTHLIDKQYSKRLSDFVLEFSVMNVLKCIQLASTKANRSIEELLLPLSPDELNTLRNFLQGNEYDLFRKESSSESIQILRQLPIFPAHTSSLTVAFKPAMDCRLLPQDFPVFSVPYGMAILCKNDTEHKFAAKINIPELSVQEYLKDNVLPLLDNPLPLRRGIATVATALPDAHAAPAHPERRVAQLQAFQGLGALR</sequence>
<protein>
    <submittedName>
        <fullName evidence="1">Uncharacterized protein</fullName>
    </submittedName>
</protein>
<evidence type="ECO:0000313" key="1">
    <source>
        <dbReference type="EMBL" id="RUS32670.1"/>
    </source>
</evidence>
<dbReference type="PANTHER" id="PTHR15600:SF42">
    <property type="entry name" value="SACSIN"/>
    <property type="match status" value="1"/>
</dbReference>
<dbReference type="Proteomes" id="UP000274822">
    <property type="component" value="Unassembled WGS sequence"/>
</dbReference>
<comment type="caution">
    <text evidence="1">The sequence shown here is derived from an EMBL/GenBank/DDBJ whole genome shotgun (WGS) entry which is preliminary data.</text>
</comment>